<dbReference type="Pfam" id="PF13241">
    <property type="entry name" value="NAD_binding_7"/>
    <property type="match status" value="1"/>
</dbReference>
<dbReference type="EMBL" id="QYBB01000007">
    <property type="protein sequence ID" value="RYC32499.1"/>
    <property type="molecule type" value="Genomic_DNA"/>
</dbReference>
<dbReference type="GO" id="GO:0019354">
    <property type="term" value="P:siroheme biosynthetic process"/>
    <property type="evidence" value="ECO:0007669"/>
    <property type="project" value="UniProtKB-UniPathway"/>
</dbReference>
<evidence type="ECO:0000313" key="8">
    <source>
        <dbReference type="EMBL" id="RYC32499.1"/>
    </source>
</evidence>
<evidence type="ECO:0000259" key="7">
    <source>
        <dbReference type="Pfam" id="PF00590"/>
    </source>
</evidence>
<reference evidence="8 9" key="2">
    <citation type="submission" date="2019-02" db="EMBL/GenBank/DDBJ databases">
        <title>'Lichenibacterium ramalinii' gen. nov. sp. nov., 'Lichenibacterium minor' gen. nov. sp. nov.</title>
        <authorList>
            <person name="Pankratov T."/>
        </authorList>
    </citation>
    <scope>NUCLEOTIDE SEQUENCE [LARGE SCALE GENOMIC DNA]</scope>
    <source>
        <strain evidence="8 9">RmlP026</strain>
    </source>
</reference>
<dbReference type="InterPro" id="IPR036291">
    <property type="entry name" value="NAD(P)-bd_dom_sf"/>
</dbReference>
<dbReference type="NCBIfam" id="TIGR01470">
    <property type="entry name" value="cysG_Nterm"/>
    <property type="match status" value="1"/>
</dbReference>
<evidence type="ECO:0000256" key="3">
    <source>
        <dbReference type="ARBA" id="ARBA00023002"/>
    </source>
</evidence>
<dbReference type="GO" id="GO:0008168">
    <property type="term" value="F:methyltransferase activity"/>
    <property type="evidence" value="ECO:0007669"/>
    <property type="project" value="InterPro"/>
</dbReference>
<keyword evidence="5" id="KW-0627">Porphyrin biosynthesis</keyword>
<proteinExistence type="predicted"/>
<dbReference type="Pfam" id="PF00590">
    <property type="entry name" value="TP_methylase"/>
    <property type="match status" value="1"/>
</dbReference>
<evidence type="ECO:0000256" key="1">
    <source>
        <dbReference type="ARBA" id="ARBA00005010"/>
    </source>
</evidence>
<dbReference type="GO" id="GO:0004325">
    <property type="term" value="F:ferrochelatase activity"/>
    <property type="evidence" value="ECO:0007669"/>
    <property type="project" value="InterPro"/>
</dbReference>
<feature type="domain" description="Tetrapyrrole methylase" evidence="7">
    <location>
        <begin position="234"/>
        <end position="317"/>
    </location>
</feature>
<keyword evidence="9" id="KW-1185">Reference proteome</keyword>
<sequence>MSEPRRRAPKPPGNIEPLATLPVFLKLGGRRVLVAGGTPPAVWKAELVAAAGAQVIVVAAEPCPEMDALAAAMPDRIALHRRDWTPEDLDGAAIAIGAFEGDEGEPFRAAAQAAGVPVNVIDVPPLCEFQFGTIVARSPLVIGISTDGAAPVFGQALRARIEALLPAEIGAWAVAAKVWREPLQALKLGFAARRRFWELFADMALEGGDRAPREEDRLLCMEAATATEAAGGGRVILVGAGPGPAAQVTLGAVRALQSADVILHEPGVAPGVLSLGRREARRIPAPHDVETRKATARALADDGRTVAWVGPGDPGTCDHWQGRDAVLDGSSATLERVAGLRCPTCPHGCAAPGPGAAQDQ</sequence>
<dbReference type="InterPro" id="IPR035996">
    <property type="entry name" value="4pyrrol_Methylase_sf"/>
</dbReference>
<keyword evidence="4" id="KW-0520">NAD</keyword>
<name>A0A4Q2U739_9HYPH</name>
<dbReference type="InterPro" id="IPR006367">
    <property type="entry name" value="Sirohaem_synthase_N"/>
</dbReference>
<organism evidence="8 9">
    <name type="scientific">Lichenibacterium minor</name>
    <dbReference type="NCBI Taxonomy" id="2316528"/>
    <lineage>
        <taxon>Bacteria</taxon>
        <taxon>Pseudomonadati</taxon>
        <taxon>Pseudomonadota</taxon>
        <taxon>Alphaproteobacteria</taxon>
        <taxon>Hyphomicrobiales</taxon>
        <taxon>Lichenihabitantaceae</taxon>
        <taxon>Lichenibacterium</taxon>
    </lineage>
</organism>
<dbReference type="Gene3D" id="3.30.160.110">
    <property type="entry name" value="Siroheme synthase, domain 2"/>
    <property type="match status" value="1"/>
</dbReference>
<dbReference type="EC" id="1.3.1.76" evidence="2"/>
<dbReference type="GO" id="GO:0043115">
    <property type="term" value="F:precorrin-2 dehydrogenase activity"/>
    <property type="evidence" value="ECO:0007669"/>
    <property type="project" value="UniProtKB-EC"/>
</dbReference>
<evidence type="ECO:0000313" key="9">
    <source>
        <dbReference type="Proteomes" id="UP000290759"/>
    </source>
</evidence>
<dbReference type="OrthoDB" id="9815856at2"/>
<accession>A0A4Q2U739</accession>
<dbReference type="SUPFAM" id="SSF75615">
    <property type="entry name" value="Siroheme synthase middle domains-like"/>
    <property type="match status" value="1"/>
</dbReference>
<reference evidence="8 9" key="1">
    <citation type="submission" date="2018-12" db="EMBL/GenBank/DDBJ databases">
        <authorList>
            <person name="Grouzdev D.S."/>
            <person name="Krutkina M.S."/>
        </authorList>
    </citation>
    <scope>NUCLEOTIDE SEQUENCE [LARGE SCALE GENOMIC DNA]</scope>
    <source>
        <strain evidence="8 9">RmlP026</strain>
    </source>
</reference>
<dbReference type="InterPro" id="IPR014777">
    <property type="entry name" value="4pyrrole_Mease_sub1"/>
</dbReference>
<evidence type="ECO:0000256" key="6">
    <source>
        <dbReference type="ARBA" id="ARBA00047561"/>
    </source>
</evidence>
<comment type="pathway">
    <text evidence="1">Porphyrin-containing compound metabolism; siroheme biosynthesis; sirohydrochlorin from precorrin-2: step 1/1.</text>
</comment>
<dbReference type="AlphaFoldDB" id="A0A4Q2U739"/>
<evidence type="ECO:0000256" key="2">
    <source>
        <dbReference type="ARBA" id="ARBA00012400"/>
    </source>
</evidence>
<comment type="caution">
    <text evidence="8">The sequence shown here is derived from an EMBL/GenBank/DDBJ whole genome shotgun (WGS) entry which is preliminary data.</text>
</comment>
<dbReference type="InterPro" id="IPR028161">
    <property type="entry name" value="Met8-like"/>
</dbReference>
<dbReference type="PANTHER" id="PTHR35330">
    <property type="entry name" value="SIROHEME BIOSYNTHESIS PROTEIN MET8"/>
    <property type="match status" value="1"/>
</dbReference>
<dbReference type="UniPathway" id="UPA00262">
    <property type="reaction ID" value="UER00222"/>
</dbReference>
<evidence type="ECO:0000256" key="4">
    <source>
        <dbReference type="ARBA" id="ARBA00023027"/>
    </source>
</evidence>
<protein>
    <recommendedName>
        <fullName evidence="2">precorrin-2 dehydrogenase</fullName>
        <ecNumber evidence="2">1.3.1.76</ecNumber>
    </recommendedName>
</protein>
<dbReference type="SUPFAM" id="SSF53790">
    <property type="entry name" value="Tetrapyrrole methylase"/>
    <property type="match status" value="1"/>
</dbReference>
<comment type="catalytic activity">
    <reaction evidence="6">
        <text>precorrin-2 + NAD(+) = sirohydrochlorin + NADH + 2 H(+)</text>
        <dbReference type="Rhea" id="RHEA:15613"/>
        <dbReference type="ChEBI" id="CHEBI:15378"/>
        <dbReference type="ChEBI" id="CHEBI:57540"/>
        <dbReference type="ChEBI" id="CHEBI:57945"/>
        <dbReference type="ChEBI" id="CHEBI:58351"/>
        <dbReference type="ChEBI" id="CHEBI:58827"/>
        <dbReference type="EC" id="1.3.1.76"/>
    </reaction>
</comment>
<dbReference type="Proteomes" id="UP000290759">
    <property type="component" value="Unassembled WGS sequence"/>
</dbReference>
<gene>
    <name evidence="8" type="ORF">D3273_08910</name>
</gene>
<dbReference type="RefSeq" id="WP_129225595.1">
    <property type="nucleotide sequence ID" value="NZ_QYBB01000007.1"/>
</dbReference>
<keyword evidence="3" id="KW-0560">Oxidoreductase</keyword>
<dbReference type="PANTHER" id="PTHR35330:SF1">
    <property type="entry name" value="SIROHEME BIOSYNTHESIS PROTEIN MET8"/>
    <property type="match status" value="1"/>
</dbReference>
<dbReference type="Gene3D" id="3.40.50.720">
    <property type="entry name" value="NAD(P)-binding Rossmann-like Domain"/>
    <property type="match status" value="1"/>
</dbReference>
<dbReference type="SUPFAM" id="SSF51735">
    <property type="entry name" value="NAD(P)-binding Rossmann-fold domains"/>
    <property type="match status" value="1"/>
</dbReference>
<evidence type="ECO:0000256" key="5">
    <source>
        <dbReference type="ARBA" id="ARBA00023244"/>
    </source>
</evidence>
<dbReference type="InterPro" id="IPR000878">
    <property type="entry name" value="4pyrrol_Mease"/>
</dbReference>
<dbReference type="Gene3D" id="3.40.1010.10">
    <property type="entry name" value="Cobalt-precorrin-4 Transmethylase, Domain 1"/>
    <property type="match status" value="1"/>
</dbReference>